<evidence type="ECO:0000313" key="3">
    <source>
        <dbReference type="Proteomes" id="UP001524587"/>
    </source>
</evidence>
<dbReference type="RefSeq" id="WP_422865432.1">
    <property type="nucleotide sequence ID" value="NZ_JAMSKV010000018.1"/>
</dbReference>
<feature type="transmembrane region" description="Helical" evidence="1">
    <location>
        <begin position="63"/>
        <end position="83"/>
    </location>
</feature>
<name>A0ABT1WAM9_9PROT</name>
<keyword evidence="1" id="KW-0472">Membrane</keyword>
<dbReference type="EMBL" id="JAMSKV010000018">
    <property type="protein sequence ID" value="MCQ8279944.1"/>
    <property type="molecule type" value="Genomic_DNA"/>
</dbReference>
<dbReference type="InterPro" id="IPR009937">
    <property type="entry name" value="Phage_holin_3_6"/>
</dbReference>
<feature type="transmembrane region" description="Helical" evidence="1">
    <location>
        <begin position="29"/>
        <end position="51"/>
    </location>
</feature>
<reference evidence="2 3" key="1">
    <citation type="submission" date="2022-06" db="EMBL/GenBank/DDBJ databases">
        <title>Endosaccharibacter gen. nov., sp. nov., endophytic bacteria isolated from sugarcane.</title>
        <authorList>
            <person name="Pitiwittayakul N."/>
            <person name="Yukphan P."/>
            <person name="Charoenyingcharoen P."/>
            <person name="Tanasupawat S."/>
        </authorList>
    </citation>
    <scope>NUCLEOTIDE SEQUENCE [LARGE SCALE GENOMIC DNA]</scope>
    <source>
        <strain evidence="2 3">KSS8</strain>
    </source>
</reference>
<gene>
    <name evidence="2" type="ORF">NFI95_15990</name>
</gene>
<keyword evidence="1" id="KW-0812">Transmembrane</keyword>
<dbReference type="Proteomes" id="UP001524587">
    <property type="component" value="Unassembled WGS sequence"/>
</dbReference>
<evidence type="ECO:0000256" key="1">
    <source>
        <dbReference type="SAM" id="Phobius"/>
    </source>
</evidence>
<protein>
    <submittedName>
        <fullName evidence="2">Phage holin family protein</fullName>
    </submittedName>
</protein>
<sequence>MKAVDLAKVAAAAEGLRIKKQALRLGRQVAFLVLAAVFGFFALVGFHVVLWTLCYGPWHFGRVGSSLAVFGFDLVIALILVVLGRSRAPSMAEIEARITRDRTLSELKSAVALTAVASTVTGPAGRFAARSAWGLMKNLLPRRRRAS</sequence>
<proteinExistence type="predicted"/>
<keyword evidence="3" id="KW-1185">Reference proteome</keyword>
<accession>A0ABT1WAM9</accession>
<organism evidence="2 3">
    <name type="scientific">Endosaccharibacter trunci</name>
    <dbReference type="NCBI Taxonomy" id="2812733"/>
    <lineage>
        <taxon>Bacteria</taxon>
        <taxon>Pseudomonadati</taxon>
        <taxon>Pseudomonadota</taxon>
        <taxon>Alphaproteobacteria</taxon>
        <taxon>Acetobacterales</taxon>
        <taxon>Acetobacteraceae</taxon>
        <taxon>Endosaccharibacter</taxon>
    </lineage>
</organism>
<comment type="caution">
    <text evidence="2">The sequence shown here is derived from an EMBL/GenBank/DDBJ whole genome shotgun (WGS) entry which is preliminary data.</text>
</comment>
<evidence type="ECO:0000313" key="2">
    <source>
        <dbReference type="EMBL" id="MCQ8279944.1"/>
    </source>
</evidence>
<keyword evidence="1" id="KW-1133">Transmembrane helix</keyword>
<dbReference type="Pfam" id="PF07332">
    <property type="entry name" value="Phage_holin_3_6"/>
    <property type="match status" value="1"/>
</dbReference>